<keyword evidence="3" id="KW-1185">Reference proteome</keyword>
<evidence type="ECO:0000313" key="2">
    <source>
        <dbReference type="EMBL" id="MFC1405750.1"/>
    </source>
</evidence>
<evidence type="ECO:0000256" key="1">
    <source>
        <dbReference type="SAM" id="MobiDB-lite"/>
    </source>
</evidence>
<proteinExistence type="predicted"/>
<sequence length="226" mass="21885">MTTIKARGLTVKGTALRCPGRETGSPPRELTLISTGATVSATCGEKHRGPDGGGARAQCFFPVEQLTAANLGVLATGKPGRFRLTLPGGSVVVEGTLLATGQAATQSPAARAAGAAAAKSGKAAPAGPAKPAGRATGGAMTAAFGALAAVAGAVGQTAAAAGQVATAGASAVGSVADLGREGIGVARDGIREAGAYGERRHERKMTGRGSKDGGEEGESGGEEKLP</sequence>
<feature type="region of interest" description="Disordered" evidence="1">
    <location>
        <begin position="187"/>
        <end position="226"/>
    </location>
</feature>
<accession>A0ABV6UW99</accession>
<dbReference type="RefSeq" id="WP_051726401.1">
    <property type="nucleotide sequence ID" value="NZ_JBHEZZ010000023.1"/>
</dbReference>
<reference evidence="2 3" key="1">
    <citation type="submission" date="2024-09" db="EMBL/GenBank/DDBJ databases">
        <authorList>
            <person name="Lee S.D."/>
        </authorList>
    </citation>
    <scope>NUCLEOTIDE SEQUENCE [LARGE SCALE GENOMIC DNA]</scope>
    <source>
        <strain evidence="2 3">N1-5</strain>
    </source>
</reference>
<dbReference type="EMBL" id="JBHEZZ010000023">
    <property type="protein sequence ID" value="MFC1405750.1"/>
    <property type="molecule type" value="Genomic_DNA"/>
</dbReference>
<protein>
    <submittedName>
        <fullName evidence="2">Uncharacterized protein</fullName>
    </submittedName>
</protein>
<comment type="caution">
    <text evidence="2">The sequence shown here is derived from an EMBL/GenBank/DDBJ whole genome shotgun (WGS) entry which is preliminary data.</text>
</comment>
<evidence type="ECO:0000313" key="3">
    <source>
        <dbReference type="Proteomes" id="UP001592528"/>
    </source>
</evidence>
<organism evidence="2 3">
    <name type="scientific">Streptacidiphilus cavernicola</name>
    <dbReference type="NCBI Taxonomy" id="3342716"/>
    <lineage>
        <taxon>Bacteria</taxon>
        <taxon>Bacillati</taxon>
        <taxon>Actinomycetota</taxon>
        <taxon>Actinomycetes</taxon>
        <taxon>Kitasatosporales</taxon>
        <taxon>Streptomycetaceae</taxon>
        <taxon>Streptacidiphilus</taxon>
    </lineage>
</organism>
<name>A0ABV6UW99_9ACTN</name>
<gene>
    <name evidence="2" type="ORF">ACEZDJ_31115</name>
</gene>
<dbReference type="Proteomes" id="UP001592528">
    <property type="component" value="Unassembled WGS sequence"/>
</dbReference>